<feature type="binding site" evidence="3">
    <location>
        <position position="62"/>
    </location>
    <ligand>
        <name>Mg(2+)</name>
        <dbReference type="ChEBI" id="CHEBI:18420"/>
        <label>1</label>
    </ligand>
</feature>
<feature type="binding site" evidence="3">
    <location>
        <position position="300"/>
    </location>
    <ligand>
        <name>Mg(2+)</name>
        <dbReference type="ChEBI" id="CHEBI:18420"/>
        <label>1</label>
    </ligand>
</feature>
<protein>
    <submittedName>
        <fullName evidence="4">Probable ADP-ribosylglycohydrolase</fullName>
    </submittedName>
</protein>
<comment type="cofactor">
    <cofactor evidence="3">
        <name>Mg(2+)</name>
        <dbReference type="ChEBI" id="CHEBI:18420"/>
    </cofactor>
    <text evidence="3">Binds 2 magnesium ions per subunit.</text>
</comment>
<dbReference type="AlphaFoldDB" id="A6GEA7"/>
<gene>
    <name evidence="4" type="ORF">PPSIR1_34832</name>
</gene>
<dbReference type="eggNOG" id="COG1397">
    <property type="taxonomic scope" value="Bacteria"/>
</dbReference>
<evidence type="ECO:0000313" key="5">
    <source>
        <dbReference type="Proteomes" id="UP000005801"/>
    </source>
</evidence>
<dbReference type="Gene3D" id="1.10.4080.10">
    <property type="entry name" value="ADP-ribosylation/Crystallin J1"/>
    <property type="match status" value="1"/>
</dbReference>
<feature type="binding site" evidence="3">
    <location>
        <position position="63"/>
    </location>
    <ligand>
        <name>Mg(2+)</name>
        <dbReference type="ChEBI" id="CHEBI:18420"/>
        <label>1</label>
    </ligand>
</feature>
<feature type="binding site" evidence="3">
    <location>
        <position position="61"/>
    </location>
    <ligand>
        <name>Mg(2+)</name>
        <dbReference type="ChEBI" id="CHEBI:18420"/>
        <label>1</label>
    </ligand>
</feature>
<dbReference type="InterPro" id="IPR005502">
    <property type="entry name" value="Ribosyl_crysJ1"/>
</dbReference>
<dbReference type="RefSeq" id="WP_006975047.1">
    <property type="nucleotide sequence ID" value="NZ_ABCS01000080.1"/>
</dbReference>
<evidence type="ECO:0000256" key="1">
    <source>
        <dbReference type="ARBA" id="ARBA00010702"/>
    </source>
</evidence>
<reference evidence="4 5" key="1">
    <citation type="submission" date="2007-06" db="EMBL/GenBank/DDBJ databases">
        <authorList>
            <person name="Shimkets L."/>
            <person name="Ferriera S."/>
            <person name="Johnson J."/>
            <person name="Kravitz S."/>
            <person name="Beeson K."/>
            <person name="Sutton G."/>
            <person name="Rogers Y.-H."/>
            <person name="Friedman R."/>
            <person name="Frazier M."/>
            <person name="Venter J.C."/>
        </authorList>
    </citation>
    <scope>NUCLEOTIDE SEQUENCE [LARGE SCALE GENOMIC DNA]</scope>
    <source>
        <strain evidence="4 5">SIR-1</strain>
    </source>
</reference>
<dbReference type="Proteomes" id="UP000005801">
    <property type="component" value="Unassembled WGS sequence"/>
</dbReference>
<comment type="similarity">
    <text evidence="1">Belongs to the ADP-ribosylglycohydrolase family.</text>
</comment>
<dbReference type="InterPro" id="IPR050792">
    <property type="entry name" value="ADP-ribosylglycohydrolase"/>
</dbReference>
<feature type="binding site" evidence="3">
    <location>
        <position position="303"/>
    </location>
    <ligand>
        <name>Mg(2+)</name>
        <dbReference type="ChEBI" id="CHEBI:18420"/>
        <label>1</label>
    </ligand>
</feature>
<dbReference type="GO" id="GO:0016787">
    <property type="term" value="F:hydrolase activity"/>
    <property type="evidence" value="ECO:0007669"/>
    <property type="project" value="UniProtKB-KW"/>
</dbReference>
<sequence>MLSEDAAWDRVAGCMHGLLIGDALGCPVEGWTPMAIERRFGTLINYEHVPGPHWRPRGLHSDDGQQALAVADAIALDPKAPEREFAKLLVALREAGPQQVGRWGLHRGVGSNLRQTVRGLMAATKDDPLAFGVRSGGNGAAMRIAPVGLWWRDAPSKRDHFAARISAVTHSDLRGIGAAQAVAIAVSEAFWEPPLPILRPEFVGAVERARCRARDTLELPDDRRFGDLLGALVEHRARCDDLNELLDGIAERANATGGAHGTVKATNGFAPCSVLTALTVADLVPEFERAVITAVNLGGDADTIGAMVGAIQGARRGLGQIPERWLDGLHATGSIFERIEALFWREPGPAHPPLVVLEGNLDRLFEDRPRTIGRGLSELSRTRGLGSS</sequence>
<evidence type="ECO:0000256" key="3">
    <source>
        <dbReference type="PIRSR" id="PIRSR605502-1"/>
    </source>
</evidence>
<dbReference type="EMBL" id="ABCS01000080">
    <property type="protein sequence ID" value="EDM75825.1"/>
    <property type="molecule type" value="Genomic_DNA"/>
</dbReference>
<dbReference type="GO" id="GO:0046872">
    <property type="term" value="F:metal ion binding"/>
    <property type="evidence" value="ECO:0007669"/>
    <property type="project" value="UniProtKB-KW"/>
</dbReference>
<proteinExistence type="inferred from homology"/>
<dbReference type="InterPro" id="IPR036705">
    <property type="entry name" value="Ribosyl_crysJ1_sf"/>
</dbReference>
<name>A6GEA7_9BACT</name>
<dbReference type="PANTHER" id="PTHR16222">
    <property type="entry name" value="ADP-RIBOSYLGLYCOHYDROLASE"/>
    <property type="match status" value="1"/>
</dbReference>
<keyword evidence="2 4" id="KW-0378">Hydrolase</keyword>
<dbReference type="STRING" id="391625.PPSIR1_34832"/>
<keyword evidence="5" id="KW-1185">Reference proteome</keyword>
<organism evidence="4 5">
    <name type="scientific">Plesiocystis pacifica SIR-1</name>
    <dbReference type="NCBI Taxonomy" id="391625"/>
    <lineage>
        <taxon>Bacteria</taxon>
        <taxon>Pseudomonadati</taxon>
        <taxon>Myxococcota</taxon>
        <taxon>Polyangia</taxon>
        <taxon>Nannocystales</taxon>
        <taxon>Nannocystaceae</taxon>
        <taxon>Plesiocystis</taxon>
    </lineage>
</organism>
<feature type="binding site" evidence="3">
    <location>
        <position position="302"/>
    </location>
    <ligand>
        <name>Mg(2+)</name>
        <dbReference type="ChEBI" id="CHEBI:18420"/>
        <label>2</label>
    </ligand>
</feature>
<dbReference type="SUPFAM" id="SSF101478">
    <property type="entry name" value="ADP-ribosylglycohydrolase"/>
    <property type="match status" value="1"/>
</dbReference>
<evidence type="ECO:0000256" key="2">
    <source>
        <dbReference type="ARBA" id="ARBA00022801"/>
    </source>
</evidence>
<dbReference type="Pfam" id="PF03747">
    <property type="entry name" value="ADP_ribosyl_GH"/>
    <property type="match status" value="1"/>
</dbReference>
<dbReference type="PANTHER" id="PTHR16222:SF24">
    <property type="entry name" value="ADP-RIBOSYLHYDROLASE ARH3"/>
    <property type="match status" value="1"/>
</dbReference>
<accession>A6GEA7</accession>
<keyword evidence="3" id="KW-0479">Metal-binding</keyword>
<evidence type="ECO:0000313" key="4">
    <source>
        <dbReference type="EMBL" id="EDM75825.1"/>
    </source>
</evidence>
<keyword evidence="3" id="KW-0460">Magnesium</keyword>
<comment type="caution">
    <text evidence="4">The sequence shown here is derived from an EMBL/GenBank/DDBJ whole genome shotgun (WGS) entry which is preliminary data.</text>
</comment>
<dbReference type="OrthoDB" id="9806482at2"/>